<dbReference type="SMART" id="SM00014">
    <property type="entry name" value="acidPPc"/>
    <property type="match status" value="1"/>
</dbReference>
<dbReference type="Gene3D" id="1.20.144.10">
    <property type="entry name" value="Phosphatidic acid phosphatase type 2/haloperoxidase"/>
    <property type="match status" value="2"/>
</dbReference>
<dbReference type="Pfam" id="PF01569">
    <property type="entry name" value="PAP2"/>
    <property type="match status" value="1"/>
</dbReference>
<evidence type="ECO:0000313" key="3">
    <source>
        <dbReference type="EMBL" id="KYZ74999.1"/>
    </source>
</evidence>
<name>A0A154BLZ9_ANASB</name>
<feature type="transmembrane region" description="Helical" evidence="1">
    <location>
        <begin position="132"/>
        <end position="149"/>
    </location>
</feature>
<keyword evidence="1" id="KW-1133">Transmembrane helix</keyword>
<dbReference type="PANTHER" id="PTHR14969">
    <property type="entry name" value="SPHINGOSINE-1-PHOSPHATE PHOSPHOHYDROLASE"/>
    <property type="match status" value="1"/>
</dbReference>
<protein>
    <recommendedName>
        <fullName evidence="2">Phosphatidic acid phosphatase type 2/haloperoxidase domain-containing protein</fullName>
    </recommendedName>
</protein>
<keyword evidence="1" id="KW-0812">Transmembrane</keyword>
<dbReference type="InterPro" id="IPR036938">
    <property type="entry name" value="PAP2/HPO_sf"/>
</dbReference>
<dbReference type="PANTHER" id="PTHR14969:SF13">
    <property type="entry name" value="AT30094P"/>
    <property type="match status" value="1"/>
</dbReference>
<feature type="transmembrane region" description="Helical" evidence="1">
    <location>
        <begin position="229"/>
        <end position="249"/>
    </location>
</feature>
<dbReference type="InterPro" id="IPR000326">
    <property type="entry name" value="PAP2/HPO"/>
</dbReference>
<evidence type="ECO:0000259" key="2">
    <source>
        <dbReference type="SMART" id="SM00014"/>
    </source>
</evidence>
<dbReference type="SUPFAM" id="SSF48317">
    <property type="entry name" value="Acid phosphatase/Vanadium-dependent haloperoxidase"/>
    <property type="match status" value="1"/>
</dbReference>
<dbReference type="STRING" id="1794912.AXX12_15580"/>
<keyword evidence="4" id="KW-1185">Reference proteome</keyword>
<proteinExistence type="predicted"/>
<accession>A0A154BLZ9</accession>
<feature type="transmembrane region" description="Helical" evidence="1">
    <location>
        <begin position="106"/>
        <end position="125"/>
    </location>
</feature>
<dbReference type="EMBL" id="LSGP01000026">
    <property type="protein sequence ID" value="KYZ74999.1"/>
    <property type="molecule type" value="Genomic_DNA"/>
</dbReference>
<evidence type="ECO:0000313" key="4">
    <source>
        <dbReference type="Proteomes" id="UP000076268"/>
    </source>
</evidence>
<dbReference type="AlphaFoldDB" id="A0A154BLZ9"/>
<feature type="domain" description="Phosphatidic acid phosphatase type 2/haloperoxidase" evidence="2">
    <location>
        <begin position="135"/>
        <end position="244"/>
    </location>
</feature>
<evidence type="ECO:0000256" key="1">
    <source>
        <dbReference type="SAM" id="Phobius"/>
    </source>
</evidence>
<feature type="transmembrane region" description="Helical" evidence="1">
    <location>
        <begin position="169"/>
        <end position="190"/>
    </location>
</feature>
<dbReference type="CDD" id="cd03392">
    <property type="entry name" value="PAP2_like_2"/>
    <property type="match status" value="1"/>
</dbReference>
<feature type="transmembrane region" description="Helical" evidence="1">
    <location>
        <begin position="47"/>
        <end position="68"/>
    </location>
</feature>
<dbReference type="Proteomes" id="UP000076268">
    <property type="component" value="Unassembled WGS sequence"/>
</dbReference>
<gene>
    <name evidence="3" type="ORF">AXX12_15580</name>
</gene>
<reference evidence="3 4" key="1">
    <citation type="submission" date="2016-02" db="EMBL/GenBank/DDBJ databases">
        <title>Anaerosporomusa subterraneum gen. nov., sp. nov., a spore-forming obligate anaerobe isolated from saprolite.</title>
        <authorList>
            <person name="Choi J.K."/>
            <person name="Shah M."/>
            <person name="Yee N."/>
        </authorList>
    </citation>
    <scope>NUCLEOTIDE SEQUENCE [LARGE SCALE GENOMIC DNA]</scope>
    <source>
        <strain evidence="3 4">RU4</strain>
    </source>
</reference>
<organism evidence="3 4">
    <name type="scientific">Anaerosporomusa subterranea</name>
    <dbReference type="NCBI Taxonomy" id="1794912"/>
    <lineage>
        <taxon>Bacteria</taxon>
        <taxon>Bacillati</taxon>
        <taxon>Bacillota</taxon>
        <taxon>Negativicutes</taxon>
        <taxon>Acetonemataceae</taxon>
        <taxon>Anaerosporomusa</taxon>
    </lineage>
</organism>
<sequence length="260" mass="28913">MKQNQVAEKAKTLLYEAEGFLVCYTSGRGGTMKRLLDYIDDVRQRPYLTVIIGLAVSALFLALFSKIASETLYENEMHGFDSAVTSFIRYPAGQALDLFMLSVTELGSGIVMLTVTIIMLAVFMLRGWRREAIALLICLAGAGVLNQVLKVLFARSRPDLFGLVEEAGYSFPSGHSMVSFCVYGFLAYTFSRNFSSFRQRGLVFLAAGIVVALIGISRIYLGVHYPTDVLAGYVAGGTWLGFCTSWLHWREYRAERRSGR</sequence>
<comment type="caution">
    <text evidence="3">The sequence shown here is derived from an EMBL/GenBank/DDBJ whole genome shotgun (WGS) entry which is preliminary data.</text>
</comment>
<keyword evidence="1" id="KW-0472">Membrane</keyword>
<feature type="transmembrane region" description="Helical" evidence="1">
    <location>
        <begin position="202"/>
        <end position="223"/>
    </location>
</feature>